<feature type="compositionally biased region" description="Low complexity" evidence="1">
    <location>
        <begin position="216"/>
        <end position="226"/>
    </location>
</feature>
<sequence>LLLLFIIARRSKRSCRLSIVKTQPSIESKENESLLVNDNDDIDEEDPPELFQLGDIFWVRVAGNPWWPALIYGSYYEDNLYTKIVKTPRRPKKRLYFVYFFGPAFEYAWTNANSLIAYSGLDEFIRQAQICVQNATKKSEQEALANRYELKVTANKRVDWDKAIQEADQAFKLTREQRIENFAEILKNILNKAEKNNSNKKRQPSITTRQSRKTLSPSTNKSSNRSSVKRQKTTSTVIMIGVHRVQNFSPVFFCIR</sequence>
<protein>
    <recommendedName>
        <fullName evidence="2">PWWP domain-containing protein</fullName>
    </recommendedName>
</protein>
<evidence type="ECO:0000313" key="6">
    <source>
        <dbReference type="Proteomes" id="UP000663870"/>
    </source>
</evidence>
<dbReference type="GO" id="GO:0005634">
    <property type="term" value="C:nucleus"/>
    <property type="evidence" value="ECO:0007669"/>
    <property type="project" value="TreeGrafter"/>
</dbReference>
<organism evidence="3 5">
    <name type="scientific">Rotaria sordida</name>
    <dbReference type="NCBI Taxonomy" id="392033"/>
    <lineage>
        <taxon>Eukaryota</taxon>
        <taxon>Metazoa</taxon>
        <taxon>Spiralia</taxon>
        <taxon>Gnathifera</taxon>
        <taxon>Rotifera</taxon>
        <taxon>Eurotatoria</taxon>
        <taxon>Bdelloidea</taxon>
        <taxon>Philodinida</taxon>
        <taxon>Philodinidae</taxon>
        <taxon>Rotaria</taxon>
    </lineage>
</organism>
<dbReference type="AlphaFoldDB" id="A0A815THZ3"/>
<dbReference type="Gene3D" id="2.30.30.140">
    <property type="match status" value="1"/>
</dbReference>
<dbReference type="Proteomes" id="UP000663870">
    <property type="component" value="Unassembled WGS sequence"/>
</dbReference>
<gene>
    <name evidence="4" type="ORF">JXQ802_LOCUS55467</name>
    <name evidence="3" type="ORF">PYM288_LOCUS38936</name>
</gene>
<dbReference type="PANTHER" id="PTHR15999:SF2">
    <property type="entry name" value="ZINC FINGER CW-TYPE PWWP DOMAIN PROTEIN 1"/>
    <property type="match status" value="1"/>
</dbReference>
<reference evidence="3" key="1">
    <citation type="submission" date="2021-02" db="EMBL/GenBank/DDBJ databases">
        <authorList>
            <person name="Nowell W R."/>
        </authorList>
    </citation>
    <scope>NUCLEOTIDE SEQUENCE</scope>
</reference>
<accession>A0A815THZ3</accession>
<name>A0A815THZ3_9BILA</name>
<evidence type="ECO:0000313" key="3">
    <source>
        <dbReference type="EMBL" id="CAF1506730.1"/>
    </source>
</evidence>
<proteinExistence type="predicted"/>
<dbReference type="EMBL" id="CAJNOL010011800">
    <property type="protein sequence ID" value="CAF1657087.1"/>
    <property type="molecule type" value="Genomic_DNA"/>
</dbReference>
<comment type="caution">
    <text evidence="3">The sequence shown here is derived from an EMBL/GenBank/DDBJ whole genome shotgun (WGS) entry which is preliminary data.</text>
</comment>
<evidence type="ECO:0000313" key="5">
    <source>
        <dbReference type="Proteomes" id="UP000663854"/>
    </source>
</evidence>
<dbReference type="Pfam" id="PF00855">
    <property type="entry name" value="PWWP"/>
    <property type="match status" value="1"/>
</dbReference>
<dbReference type="InterPro" id="IPR042778">
    <property type="entry name" value="ZCWPW1/ZCWPW2"/>
</dbReference>
<dbReference type="InterPro" id="IPR000313">
    <property type="entry name" value="PWWP_dom"/>
</dbReference>
<evidence type="ECO:0000256" key="1">
    <source>
        <dbReference type="SAM" id="MobiDB-lite"/>
    </source>
</evidence>
<dbReference type="EMBL" id="CAJNOH010009991">
    <property type="protein sequence ID" value="CAF1506730.1"/>
    <property type="molecule type" value="Genomic_DNA"/>
</dbReference>
<dbReference type="Proteomes" id="UP000663854">
    <property type="component" value="Unassembled WGS sequence"/>
</dbReference>
<keyword evidence="6" id="KW-1185">Reference proteome</keyword>
<dbReference type="SMART" id="SM00293">
    <property type="entry name" value="PWWP"/>
    <property type="match status" value="1"/>
</dbReference>
<feature type="region of interest" description="Disordered" evidence="1">
    <location>
        <begin position="193"/>
        <end position="232"/>
    </location>
</feature>
<dbReference type="PROSITE" id="PS50812">
    <property type="entry name" value="PWWP"/>
    <property type="match status" value="1"/>
</dbReference>
<feature type="domain" description="PWWP" evidence="2">
    <location>
        <begin position="53"/>
        <end position="121"/>
    </location>
</feature>
<feature type="compositionally biased region" description="Polar residues" evidence="1">
    <location>
        <begin position="204"/>
        <end position="215"/>
    </location>
</feature>
<evidence type="ECO:0000313" key="4">
    <source>
        <dbReference type="EMBL" id="CAF1657087.1"/>
    </source>
</evidence>
<feature type="non-terminal residue" evidence="3">
    <location>
        <position position="1"/>
    </location>
</feature>
<dbReference type="PANTHER" id="PTHR15999">
    <property type="entry name" value="ZINC FINGER CW-TYPE PWWP DOMAIN PROTEIN 1"/>
    <property type="match status" value="1"/>
</dbReference>
<dbReference type="CDD" id="cd20144">
    <property type="entry name" value="PWWP_NSD_rpt1"/>
    <property type="match status" value="1"/>
</dbReference>
<dbReference type="SUPFAM" id="SSF63748">
    <property type="entry name" value="Tudor/PWWP/MBT"/>
    <property type="match status" value="1"/>
</dbReference>
<evidence type="ECO:0000259" key="2">
    <source>
        <dbReference type="PROSITE" id="PS50812"/>
    </source>
</evidence>